<feature type="region of interest" description="Disordered" evidence="1">
    <location>
        <begin position="67"/>
        <end position="140"/>
    </location>
</feature>
<name>A0A4C1XK15_EUMVA</name>
<sequence length="154" mass="17382">MDFEKGPKSKTVHFSSDESEPNFGSNDPNNEKKSFIIVQRRKARRARLEASGTITYGPDFLCYFPANKAKTNSGSAPSQDTFLAPTPTTSWRNAGTKEKSLSNSQLDNKSKKSKNTNLSVEVDVDTPPNPAKRLEQRPPSILFWEKERFSEIRR</sequence>
<dbReference type="EMBL" id="BGZK01000851">
    <property type="protein sequence ID" value="GBP62844.1"/>
    <property type="molecule type" value="Genomic_DNA"/>
</dbReference>
<comment type="caution">
    <text evidence="2">The sequence shown here is derived from an EMBL/GenBank/DDBJ whole genome shotgun (WGS) entry which is preliminary data.</text>
</comment>
<dbReference type="Proteomes" id="UP000299102">
    <property type="component" value="Unassembled WGS sequence"/>
</dbReference>
<dbReference type="AlphaFoldDB" id="A0A4C1XK15"/>
<evidence type="ECO:0000313" key="3">
    <source>
        <dbReference type="Proteomes" id="UP000299102"/>
    </source>
</evidence>
<gene>
    <name evidence="2" type="ORF">EVAR_44699_1</name>
</gene>
<organism evidence="2 3">
    <name type="scientific">Eumeta variegata</name>
    <name type="common">Bagworm moth</name>
    <name type="synonym">Eumeta japonica</name>
    <dbReference type="NCBI Taxonomy" id="151549"/>
    <lineage>
        <taxon>Eukaryota</taxon>
        <taxon>Metazoa</taxon>
        <taxon>Ecdysozoa</taxon>
        <taxon>Arthropoda</taxon>
        <taxon>Hexapoda</taxon>
        <taxon>Insecta</taxon>
        <taxon>Pterygota</taxon>
        <taxon>Neoptera</taxon>
        <taxon>Endopterygota</taxon>
        <taxon>Lepidoptera</taxon>
        <taxon>Glossata</taxon>
        <taxon>Ditrysia</taxon>
        <taxon>Tineoidea</taxon>
        <taxon>Psychidae</taxon>
        <taxon>Oiketicinae</taxon>
        <taxon>Eumeta</taxon>
    </lineage>
</organism>
<feature type="region of interest" description="Disordered" evidence="1">
    <location>
        <begin position="1"/>
        <end position="34"/>
    </location>
</feature>
<feature type="compositionally biased region" description="Polar residues" evidence="1">
    <location>
        <begin position="69"/>
        <end position="93"/>
    </location>
</feature>
<evidence type="ECO:0000313" key="2">
    <source>
        <dbReference type="EMBL" id="GBP62844.1"/>
    </source>
</evidence>
<proteinExistence type="predicted"/>
<keyword evidence="3" id="KW-1185">Reference proteome</keyword>
<evidence type="ECO:0000256" key="1">
    <source>
        <dbReference type="SAM" id="MobiDB-lite"/>
    </source>
</evidence>
<protein>
    <submittedName>
        <fullName evidence="2">Uncharacterized protein</fullName>
    </submittedName>
</protein>
<reference evidence="2 3" key="1">
    <citation type="journal article" date="2019" name="Commun. Biol.">
        <title>The bagworm genome reveals a unique fibroin gene that provides high tensile strength.</title>
        <authorList>
            <person name="Kono N."/>
            <person name="Nakamura H."/>
            <person name="Ohtoshi R."/>
            <person name="Tomita M."/>
            <person name="Numata K."/>
            <person name="Arakawa K."/>
        </authorList>
    </citation>
    <scope>NUCLEOTIDE SEQUENCE [LARGE SCALE GENOMIC DNA]</scope>
</reference>
<accession>A0A4C1XK15</accession>